<dbReference type="InterPro" id="IPR025366">
    <property type="entry name" value="DUF4270"/>
</dbReference>
<dbReference type="Pfam" id="PF14092">
    <property type="entry name" value="DUF4270"/>
    <property type="match status" value="1"/>
</dbReference>
<proteinExistence type="predicted"/>
<name>A0ABV9T212_9BACT</name>
<dbReference type="RefSeq" id="WP_377064510.1">
    <property type="nucleotide sequence ID" value="NZ_JBHSJJ010000005.1"/>
</dbReference>
<dbReference type="PROSITE" id="PS51257">
    <property type="entry name" value="PROKAR_LIPOPROTEIN"/>
    <property type="match status" value="1"/>
</dbReference>
<organism evidence="1 2">
    <name type="scientific">Negadavirga shengliensis</name>
    <dbReference type="NCBI Taxonomy" id="1389218"/>
    <lineage>
        <taxon>Bacteria</taxon>
        <taxon>Pseudomonadati</taxon>
        <taxon>Bacteroidota</taxon>
        <taxon>Cytophagia</taxon>
        <taxon>Cytophagales</taxon>
        <taxon>Cyclobacteriaceae</taxon>
        <taxon>Negadavirga</taxon>
    </lineage>
</organism>
<sequence length="459" mass="50630">MKVITIFIQTLPAKLAGALFLILAFVGSCTDPSEIGLVLDPDSNQIGVFYTEIPLSASMVLYDSFNTTNQGRLVVGGDISPFFGTTESIGISRLSFNPGGTKPNQEAIFDSAKFSINVVDLAGTEFDQVKSFKVHKLLEQIQDTSYYNNSFLPFEEATIASGSFILQPDTVNTLVMDLNPDLAMDLFDRLTSNDGVFANIFSFREYFPGIAITGNPEEDVTVAAATGGGTGITLYYHYDEDTVSRTYPINTIQSRHFNHVRSDRSGTPTEVITERGRAFDIPGDRVGSKANLGLMIKLDMEPLHDFLDTLSNITFNQITMEAGPVQTFPEYKRPIQNIVMYFSDENNRIYTRSDGAAVAVQGERQSQTGIDQQGNTVPSAGNQTSLVFNGESRIFQNQITSYVNALYRSGLVKTDLLLYPNTPSTQSAPVGSDAFKRSMREYVAPKDGFKLKIYYTKVR</sequence>
<dbReference type="EMBL" id="JBHSJJ010000005">
    <property type="protein sequence ID" value="MFC4872270.1"/>
    <property type="molecule type" value="Genomic_DNA"/>
</dbReference>
<protein>
    <submittedName>
        <fullName evidence="1">DUF4270 family protein</fullName>
    </submittedName>
</protein>
<dbReference type="Proteomes" id="UP001595818">
    <property type="component" value="Unassembled WGS sequence"/>
</dbReference>
<gene>
    <name evidence="1" type="ORF">ACFPFU_11255</name>
</gene>
<evidence type="ECO:0000313" key="2">
    <source>
        <dbReference type="Proteomes" id="UP001595818"/>
    </source>
</evidence>
<keyword evidence="2" id="KW-1185">Reference proteome</keyword>
<reference evidence="2" key="1">
    <citation type="journal article" date="2019" name="Int. J. Syst. Evol. Microbiol.">
        <title>The Global Catalogue of Microorganisms (GCM) 10K type strain sequencing project: providing services to taxonomists for standard genome sequencing and annotation.</title>
        <authorList>
            <consortium name="The Broad Institute Genomics Platform"/>
            <consortium name="The Broad Institute Genome Sequencing Center for Infectious Disease"/>
            <person name="Wu L."/>
            <person name="Ma J."/>
        </authorList>
    </citation>
    <scope>NUCLEOTIDE SEQUENCE [LARGE SCALE GENOMIC DNA]</scope>
    <source>
        <strain evidence="2">CGMCC 4.7466</strain>
    </source>
</reference>
<evidence type="ECO:0000313" key="1">
    <source>
        <dbReference type="EMBL" id="MFC4872270.1"/>
    </source>
</evidence>
<comment type="caution">
    <text evidence="1">The sequence shown here is derived from an EMBL/GenBank/DDBJ whole genome shotgun (WGS) entry which is preliminary data.</text>
</comment>
<accession>A0ABV9T212</accession>